<protein>
    <submittedName>
        <fullName evidence="9">Putative integral membrane protein (TIGR00698 family)</fullName>
    </submittedName>
</protein>
<dbReference type="AlphaFoldDB" id="A0A852QZL1"/>
<feature type="transmembrane region" description="Helical" evidence="8">
    <location>
        <begin position="375"/>
        <end position="395"/>
    </location>
</feature>
<evidence type="ECO:0000256" key="7">
    <source>
        <dbReference type="SAM" id="MobiDB-lite"/>
    </source>
</evidence>
<evidence type="ECO:0000256" key="4">
    <source>
        <dbReference type="ARBA" id="ARBA00022692"/>
    </source>
</evidence>
<dbReference type="InterPro" id="IPR018383">
    <property type="entry name" value="UPF0324_pro"/>
</dbReference>
<evidence type="ECO:0000256" key="2">
    <source>
        <dbReference type="ARBA" id="ARBA00007977"/>
    </source>
</evidence>
<name>A0A852QZL1_9MICO</name>
<feature type="transmembrane region" description="Helical" evidence="8">
    <location>
        <begin position="47"/>
        <end position="68"/>
    </location>
</feature>
<dbReference type="Proteomes" id="UP000586095">
    <property type="component" value="Unassembled WGS sequence"/>
</dbReference>
<dbReference type="GO" id="GO:0005886">
    <property type="term" value="C:plasma membrane"/>
    <property type="evidence" value="ECO:0007669"/>
    <property type="project" value="UniProtKB-SubCell"/>
</dbReference>
<evidence type="ECO:0000256" key="8">
    <source>
        <dbReference type="SAM" id="Phobius"/>
    </source>
</evidence>
<feature type="region of interest" description="Disordered" evidence="7">
    <location>
        <begin position="1"/>
        <end position="35"/>
    </location>
</feature>
<feature type="compositionally biased region" description="Low complexity" evidence="7">
    <location>
        <begin position="1"/>
        <end position="24"/>
    </location>
</feature>
<feature type="transmembrane region" description="Helical" evidence="8">
    <location>
        <begin position="74"/>
        <end position="93"/>
    </location>
</feature>
<accession>A0A852QZL1</accession>
<proteinExistence type="inferred from homology"/>
<keyword evidence="6 8" id="KW-0472">Membrane</keyword>
<organism evidence="9 10">
    <name type="scientific">Leucobacter aridicollis</name>
    <dbReference type="NCBI Taxonomy" id="283878"/>
    <lineage>
        <taxon>Bacteria</taxon>
        <taxon>Bacillati</taxon>
        <taxon>Actinomycetota</taxon>
        <taxon>Actinomycetes</taxon>
        <taxon>Micrococcales</taxon>
        <taxon>Microbacteriaceae</taxon>
        <taxon>Leucobacter</taxon>
    </lineage>
</organism>
<comment type="caution">
    <text evidence="9">The sequence shown here is derived from an EMBL/GenBank/DDBJ whole genome shotgun (WGS) entry which is preliminary data.</text>
</comment>
<evidence type="ECO:0000256" key="1">
    <source>
        <dbReference type="ARBA" id="ARBA00004651"/>
    </source>
</evidence>
<dbReference type="Pfam" id="PF03601">
    <property type="entry name" value="Cons_hypoth698"/>
    <property type="match status" value="1"/>
</dbReference>
<evidence type="ECO:0000256" key="5">
    <source>
        <dbReference type="ARBA" id="ARBA00022989"/>
    </source>
</evidence>
<feature type="transmembrane region" description="Helical" evidence="8">
    <location>
        <begin position="105"/>
        <end position="124"/>
    </location>
</feature>
<feature type="transmembrane region" description="Helical" evidence="8">
    <location>
        <begin position="130"/>
        <end position="150"/>
    </location>
</feature>
<evidence type="ECO:0000256" key="6">
    <source>
        <dbReference type="ARBA" id="ARBA00023136"/>
    </source>
</evidence>
<comment type="similarity">
    <text evidence="2">Belongs to the UPF0324 family.</text>
</comment>
<evidence type="ECO:0000256" key="3">
    <source>
        <dbReference type="ARBA" id="ARBA00022475"/>
    </source>
</evidence>
<feature type="transmembrane region" description="Helical" evidence="8">
    <location>
        <begin position="157"/>
        <end position="179"/>
    </location>
</feature>
<evidence type="ECO:0000313" key="10">
    <source>
        <dbReference type="Proteomes" id="UP000586095"/>
    </source>
</evidence>
<feature type="transmembrane region" description="Helical" evidence="8">
    <location>
        <begin position="191"/>
        <end position="212"/>
    </location>
</feature>
<keyword evidence="10" id="KW-1185">Reference proteome</keyword>
<comment type="subcellular location">
    <subcellularLocation>
        <location evidence="1">Cell membrane</location>
        <topology evidence="1">Multi-pass membrane protein</topology>
    </subcellularLocation>
</comment>
<sequence length="396" mass="39549">MNDLPAPLESPAAPAAQAAPRLTAHGGPTDARGRRRGHRLAAWTRRIAPGLLICLAAAGASYAAGAAMPGVSPMIIAIALGIIAANTGVLPRSATPGIDFSAKKLLRAGIVFLGLQLVLGDIVALGAPMLAVIVCVVAGGLFGTVALGRLLKVPTQLTLLIACGFSICGAAAVAGAAGVTDPDDENEQATVTAVALVVIFGTIMIPLVPFLGPLIGLTSDQTGMWAGASIHEIAQVVAVGGILGGTALTLAVVVKLARVLLLAPIMAVLSVRIRRAARARAAMAPTQSGAGTDAGSVPAPLEGHAGSQPKLPPIVPPFIIGFLAMVLLRSFAALPEGVLATGQLLQTVLLSAAMFGLGCGVKVKSLVKVGFRPFVLAALATVLVAAIAYAGVLLVG</sequence>
<feature type="transmembrane region" description="Helical" evidence="8">
    <location>
        <begin position="314"/>
        <end position="332"/>
    </location>
</feature>
<gene>
    <name evidence="9" type="ORF">BJ960_000480</name>
</gene>
<keyword evidence="3" id="KW-1003">Cell membrane</keyword>
<dbReference type="EMBL" id="JACCBD010000001">
    <property type="protein sequence ID" value="NYD25677.1"/>
    <property type="molecule type" value="Genomic_DNA"/>
</dbReference>
<keyword evidence="5 8" id="KW-1133">Transmembrane helix</keyword>
<feature type="transmembrane region" description="Helical" evidence="8">
    <location>
        <begin position="344"/>
        <end position="363"/>
    </location>
</feature>
<dbReference type="PANTHER" id="PTHR30106:SF2">
    <property type="entry name" value="UPF0324 INNER MEMBRANE PROTEIN YEIH"/>
    <property type="match status" value="1"/>
</dbReference>
<feature type="transmembrane region" description="Helical" evidence="8">
    <location>
        <begin position="256"/>
        <end position="273"/>
    </location>
</feature>
<reference evidence="9 10" key="1">
    <citation type="submission" date="2020-07" db="EMBL/GenBank/DDBJ databases">
        <title>Sequencing the genomes of 1000 actinobacteria strains.</title>
        <authorList>
            <person name="Klenk H.-P."/>
        </authorList>
    </citation>
    <scope>NUCLEOTIDE SEQUENCE [LARGE SCALE GENOMIC DNA]</scope>
    <source>
        <strain evidence="9 10">DSM 17380</strain>
    </source>
</reference>
<feature type="transmembrane region" description="Helical" evidence="8">
    <location>
        <begin position="233"/>
        <end position="250"/>
    </location>
</feature>
<evidence type="ECO:0000313" key="9">
    <source>
        <dbReference type="EMBL" id="NYD25677.1"/>
    </source>
</evidence>
<dbReference type="PANTHER" id="PTHR30106">
    <property type="entry name" value="INNER MEMBRANE PROTEIN YEIH-RELATED"/>
    <property type="match status" value="1"/>
</dbReference>
<keyword evidence="4 8" id="KW-0812">Transmembrane</keyword>